<evidence type="ECO:0000313" key="3">
    <source>
        <dbReference type="Proteomes" id="UP001597213"/>
    </source>
</evidence>
<dbReference type="RefSeq" id="WP_379141703.1">
    <property type="nucleotide sequence ID" value="NZ_JBHUEN010000020.1"/>
</dbReference>
<dbReference type="GO" id="GO:0016757">
    <property type="term" value="F:glycosyltransferase activity"/>
    <property type="evidence" value="ECO:0007669"/>
    <property type="project" value="UniProtKB-KW"/>
</dbReference>
<dbReference type="CDD" id="cd03801">
    <property type="entry name" value="GT4_PimA-like"/>
    <property type="match status" value="1"/>
</dbReference>
<organism evidence="2 3">
    <name type="scientific">Paracoccus pacificus</name>
    <dbReference type="NCBI Taxonomy" id="1463598"/>
    <lineage>
        <taxon>Bacteria</taxon>
        <taxon>Pseudomonadati</taxon>
        <taxon>Pseudomonadota</taxon>
        <taxon>Alphaproteobacteria</taxon>
        <taxon>Rhodobacterales</taxon>
        <taxon>Paracoccaceae</taxon>
        <taxon>Paracoccus</taxon>
    </lineage>
</organism>
<reference evidence="3" key="1">
    <citation type="journal article" date="2019" name="Int. J. Syst. Evol. Microbiol.">
        <title>The Global Catalogue of Microorganisms (GCM) 10K type strain sequencing project: providing services to taxonomists for standard genome sequencing and annotation.</title>
        <authorList>
            <consortium name="The Broad Institute Genomics Platform"/>
            <consortium name="The Broad Institute Genome Sequencing Center for Infectious Disease"/>
            <person name="Wu L."/>
            <person name="Ma J."/>
        </authorList>
    </citation>
    <scope>NUCLEOTIDE SEQUENCE [LARGE SCALE GENOMIC DNA]</scope>
    <source>
        <strain evidence="3">CCUG 56029</strain>
    </source>
</reference>
<evidence type="ECO:0000313" key="2">
    <source>
        <dbReference type="EMBL" id="MFD1881669.1"/>
    </source>
</evidence>
<dbReference type="PANTHER" id="PTHR12526">
    <property type="entry name" value="GLYCOSYLTRANSFERASE"/>
    <property type="match status" value="1"/>
</dbReference>
<dbReference type="SUPFAM" id="SSF53756">
    <property type="entry name" value="UDP-Glycosyltransferase/glycogen phosphorylase"/>
    <property type="match status" value="1"/>
</dbReference>
<dbReference type="Proteomes" id="UP001597213">
    <property type="component" value="Unassembled WGS sequence"/>
</dbReference>
<dbReference type="EMBL" id="JBHUEN010000020">
    <property type="protein sequence ID" value="MFD1881669.1"/>
    <property type="molecule type" value="Genomic_DNA"/>
</dbReference>
<evidence type="ECO:0000256" key="1">
    <source>
        <dbReference type="SAM" id="MobiDB-lite"/>
    </source>
</evidence>
<keyword evidence="2" id="KW-0328">Glycosyltransferase</keyword>
<dbReference type="Gene3D" id="3.40.50.2000">
    <property type="entry name" value="Glycogen Phosphorylase B"/>
    <property type="match status" value="1"/>
</dbReference>
<accession>A0ABW4R6T3</accession>
<feature type="region of interest" description="Disordered" evidence="1">
    <location>
        <begin position="679"/>
        <end position="705"/>
    </location>
</feature>
<sequence length="705" mass="78198">MKSLASWIQRRLHDRRADITEDTDIAEDAGLAEDADITEDTVKRALEPYFDRDYYLSAYPDVQLSGQDPLTHYVKWGDREGRRPSATFDPAQYRLRHSPTRANALYDAIVEGKLGQETSRETMAAEYDAPPRKSAGRDPSGPVPAPPNGFFRLISKKDVTLIASRMNESWYFARYPDAVEFGGSAAAHYLGVGWLLGYDPTPSFSTQYYLRANRDVARDGLNPFLHYLMAGHKEAWRKTATVDEAEVHNAFEGPLAEDLAEAIALDPMVALPLERRKVTSPFDLPRPARDALQILRRDLSAQEYPHVILIPQVRMSGAARVAGIYAATLADQVGAENLLIVRTDGEAFEHPEWFPADVRSYDLSTVLAPVREKQLHPQLLVDLLRGVGARSIHLFNSRLGWDTLQVYGRQLSQETAVTAYLFTWEETADGRKIGYPIQWLHDTIDYCHVIVCDSDVLADHIRQRFGLPASGFGAPVVALTPADLPDPASFQIYQQHRLSRAPSNRVLWAGRLDRQKRPDLLAAIARTMPDTQFEVYGRAVLDKAPEGLKKLPNIAMMGEYDDFATVVERDYDAFLYTAQWDGTPTILLDAIGHGLPVVASAVGGIAKLLEDGRGQVISDIENIEAYRTALTEIIENPSVAAECVGLAYDHARTAYAPAPYAETVREVLDRMEYVSAIADPQPQPSAPEAAEAPAAITSKTVSETV</sequence>
<keyword evidence="3" id="KW-1185">Reference proteome</keyword>
<protein>
    <submittedName>
        <fullName evidence="2">Glycosyltransferase family 4 protein</fullName>
        <ecNumber evidence="2">2.4.-.-</ecNumber>
    </submittedName>
</protein>
<comment type="caution">
    <text evidence="2">The sequence shown here is derived from an EMBL/GenBank/DDBJ whole genome shotgun (WGS) entry which is preliminary data.</text>
</comment>
<feature type="compositionally biased region" description="Low complexity" evidence="1">
    <location>
        <begin position="686"/>
        <end position="695"/>
    </location>
</feature>
<dbReference type="Pfam" id="PF13692">
    <property type="entry name" value="Glyco_trans_1_4"/>
    <property type="match status" value="1"/>
</dbReference>
<dbReference type="EC" id="2.4.-.-" evidence="2"/>
<gene>
    <name evidence="2" type="ORF">ACFSCT_08075</name>
</gene>
<dbReference type="PANTHER" id="PTHR12526:SF637">
    <property type="entry name" value="GLYCOSYLTRANSFERASE EPSF-RELATED"/>
    <property type="match status" value="1"/>
</dbReference>
<proteinExistence type="predicted"/>
<keyword evidence="2" id="KW-0808">Transferase</keyword>
<feature type="region of interest" description="Disordered" evidence="1">
    <location>
        <begin position="117"/>
        <end position="147"/>
    </location>
</feature>
<name>A0ABW4R6T3_9RHOB</name>